<proteinExistence type="predicted"/>
<dbReference type="Proteomes" id="UP001057402">
    <property type="component" value="Chromosome 11"/>
</dbReference>
<accession>A0ACB9LIV6</accession>
<name>A0ACB9LIV6_9MYRT</name>
<evidence type="ECO:0000313" key="1">
    <source>
        <dbReference type="EMBL" id="KAI4310609.1"/>
    </source>
</evidence>
<evidence type="ECO:0000313" key="2">
    <source>
        <dbReference type="Proteomes" id="UP001057402"/>
    </source>
</evidence>
<dbReference type="EMBL" id="CM042890">
    <property type="protein sequence ID" value="KAI4310609.1"/>
    <property type="molecule type" value="Genomic_DNA"/>
</dbReference>
<comment type="caution">
    <text evidence="1">The sequence shown here is derived from an EMBL/GenBank/DDBJ whole genome shotgun (WGS) entry which is preliminary data.</text>
</comment>
<sequence length="2124" mass="233803">MGRPEPCVLFVQTFSHPHLDEYVDEVLFSEPVVITACEFLELNASSACQSVPVIGGTSPPSFALEVFVQCESEARFRRLCQPFLYSHSSSNVLEVEAVVTNHLVVRGSYRGLSLVIYGNTAEDLGQFNIEFDDNSLTNIVTSVEGNLEDLPLPLRSSTSAEKQLDRVLSVLTLPLPSIDISDELKQLLRLVFRFLDKSESGDAVHKAVNILQPVAASYIANDLCGAVVNQKPISMVKSASYKELLPSITNAVSELLKLHEDLSELTADKAFLESENVLASSRQLVDSFGKYFHFEIQSTCHSSISRSENVILSLSMALLLCSGKESCFHFVNGGGIEDLHQVLISDLRDSATAVLLLLGVMEQATRHSIGCEGILGWWPREGEDVPLGISECYTQLLKLLLQKPRHDIASLSTHVLHRLRFYEVLSRYECAVLSVLRDISSVDRTSDGTFEALNNAMSHIKTLVKLVNVRGPIEDPSPVVCGSKAILAKGEGCLSYKAIERLLSSSYHLPFTWDNDPYLLIFLKERGFFPLSAALLSSSMLRSSARGSVHLLMEIMSDVWAIILSLLFSRSGLIFLAQQNDLCSALIPILRGVDSSPKDEYLPLHYAFVLLSRGFLCRPQEIGMILETHLQAVCAMDQMLSSNPQSEEFLWVLWELCALSRVDCGRQAVLAFEYFPEAISALIGALHLVKESESVVSIGGATPLDVAIFHSVAEIFEIIVSHPTASSLGSWIGHAVELHKALNSASPGSNRKDAPTRLLEWIDAGVVHQKHGAVGLLRYAAVLVSGGDAHSTSASILASDVMDVEHALGDSAGSSDVNVIENLGKIILEKTFDGVILRDSSIVQLTTAFRIMALISEDSDVAVALYDEGALTIIYAVLVNCRFMLERSSNNYDYLVDDGTECNSTSDVLMERNREQSLIDLLFPSLVLLINLLRKLQETNEQHRHTKIVNALLRLHRELSPKLAACVADLSYLYPDFALRYESVCHLIVSALAFWPVYGWTPGLFHSLLSSVQVTSQLALGPKETCSFMCILNDLCPEEDIWKWKNGMPIFSVLRSLAIQTILGPKKEEEVNWYLKSEHVEKVLNQLEPQLDKIAQMIQHYVVSGLVVIQDMLRVFVVRTACLKVENASLLLKPILSSILDCISNDSFSSDVDNYKVLRYLDFIASLLEHPLTKALLLNEGIVHILQKVMYKCLQAVDPEREHTLDGSGTAGDGFPISNWCLPIFGTVSLLSSSKTSVQEPGRHKLDNSGSISSEDCALVMPCLIEFLKVLPLGQELLTCVRAFKDFSCHKEVRSNLVAVFYACSTTQLLDSGNGNHNNQIGSEWASGWKKYPPLLCCWRKFWGSLDSMDDFSALSVDGINMLSSASLSLCSDGKSVDTKAVAAVKFLFGLYEEHREDASFEETFQLFKAISQTVGSTENSSFSQLSESTKLLALLLLSPDDADGIANQIFSQTVDSSWTKDSSATEMLWMASVGSDRHDDILRFGSLREKFVWECPEILPDKGSLSLKRKMSASDAPGRRGRVDNAPNDHMASTAFSRGSGPSAPSTGPTRRDNFRLRKPNTSRPPSMHVDDYVARERNIDGGSDVIAVPRVGSSSGRPPSIHVDEFMARQRERQSSAPTIVGEAVAQVKSTPPSEVNTENVKKPKQLKTDLDDELQGIDIVFEGEESETDDKLPFPQPDDNLQLSNPVGQSPPHSIVEETESDAHGSGQFSRMSTHTVSNADDNAQSEFSSRMSASHLERPLTREPSVTSEKKFFDPMNEQRDRISSSLDATSSRINPHSSYSKHGMQGSHDHKYFQNQPPLPPHPPMMPSVSSQASDFIPHQKTAFPMEGSIPIPSSFQVQSEYLSALNKPSSNQSIRPLPPFAPNPPPFVSNPYSVQSLKASTPQSSLYGQTGIGAADLPQAPLAVPSAGTRPASYPQPPPVPPMVFNRPVSVQGSLYGNPSMQPFGDNNSPNVMISLPFSQSSIQPMQTISQLQPLQPPLHVPQSPQPPRPSMLLSQQSDQQGLSLQGLAQLQMHSLQSVQQSQQVSPMQPGYMKPPQQVLSSSHAQPHHETEPTEPPQVLHLQAESSNQQKDSGISLYDYFKSPEGIQALLSDREKLCQLLEQHPKLMQMLQERLGQL</sequence>
<keyword evidence="2" id="KW-1185">Reference proteome</keyword>
<reference evidence="2" key="1">
    <citation type="journal article" date="2023" name="Front. Plant Sci.">
        <title>Chromosomal-level genome assembly of Melastoma candidum provides insights into trichome evolution.</title>
        <authorList>
            <person name="Zhong Y."/>
            <person name="Wu W."/>
            <person name="Sun C."/>
            <person name="Zou P."/>
            <person name="Liu Y."/>
            <person name="Dai S."/>
            <person name="Zhou R."/>
        </authorList>
    </citation>
    <scope>NUCLEOTIDE SEQUENCE [LARGE SCALE GENOMIC DNA]</scope>
</reference>
<protein>
    <submittedName>
        <fullName evidence="1">Uncharacterized protein</fullName>
    </submittedName>
</protein>
<organism evidence="1 2">
    <name type="scientific">Melastoma candidum</name>
    <dbReference type="NCBI Taxonomy" id="119954"/>
    <lineage>
        <taxon>Eukaryota</taxon>
        <taxon>Viridiplantae</taxon>
        <taxon>Streptophyta</taxon>
        <taxon>Embryophyta</taxon>
        <taxon>Tracheophyta</taxon>
        <taxon>Spermatophyta</taxon>
        <taxon>Magnoliopsida</taxon>
        <taxon>eudicotyledons</taxon>
        <taxon>Gunneridae</taxon>
        <taxon>Pentapetalae</taxon>
        <taxon>rosids</taxon>
        <taxon>malvids</taxon>
        <taxon>Myrtales</taxon>
        <taxon>Melastomataceae</taxon>
        <taxon>Melastomatoideae</taxon>
        <taxon>Melastomateae</taxon>
        <taxon>Melastoma</taxon>
    </lineage>
</organism>
<gene>
    <name evidence="1" type="ORF">MLD38_035575</name>
</gene>